<dbReference type="InterPro" id="IPR002902">
    <property type="entry name" value="GNK2"/>
</dbReference>
<organism evidence="6 7">
    <name type="scientific">Vigna mungo</name>
    <name type="common">Black gram</name>
    <name type="synonym">Phaseolus mungo</name>
    <dbReference type="NCBI Taxonomy" id="3915"/>
    <lineage>
        <taxon>Eukaryota</taxon>
        <taxon>Viridiplantae</taxon>
        <taxon>Streptophyta</taxon>
        <taxon>Embryophyta</taxon>
        <taxon>Tracheophyta</taxon>
        <taxon>Spermatophyta</taxon>
        <taxon>Magnoliopsida</taxon>
        <taxon>eudicotyledons</taxon>
        <taxon>Gunneridae</taxon>
        <taxon>Pentapetalae</taxon>
        <taxon>rosids</taxon>
        <taxon>fabids</taxon>
        <taxon>Fabales</taxon>
        <taxon>Fabaceae</taxon>
        <taxon>Papilionoideae</taxon>
        <taxon>50 kb inversion clade</taxon>
        <taxon>NPAAA clade</taxon>
        <taxon>indigoferoid/millettioid clade</taxon>
        <taxon>Phaseoleae</taxon>
        <taxon>Vigna</taxon>
    </lineage>
</organism>
<feature type="domain" description="Gnk2-homologous" evidence="5">
    <location>
        <begin position="27"/>
        <end position="132"/>
    </location>
</feature>
<evidence type="ECO:0000256" key="2">
    <source>
        <dbReference type="ARBA" id="ARBA00022737"/>
    </source>
</evidence>
<dbReference type="Gene3D" id="3.30.430.20">
    <property type="entry name" value="Gnk2 domain, C-X8-C-X2-C motif"/>
    <property type="match status" value="2"/>
</dbReference>
<dbReference type="PANTHER" id="PTHR32099:SF103">
    <property type="entry name" value="GNK2-HOMOLOGOUS DOMAIN-CONTAINING PROTEIN"/>
    <property type="match status" value="1"/>
</dbReference>
<dbReference type="EMBL" id="CP144692">
    <property type="protein sequence ID" value="WVY96927.1"/>
    <property type="molecule type" value="Genomic_DNA"/>
</dbReference>
<feature type="region of interest" description="Disordered" evidence="3">
    <location>
        <begin position="253"/>
        <end position="296"/>
    </location>
</feature>
<dbReference type="Gene3D" id="1.10.510.10">
    <property type="entry name" value="Transferase(Phosphotransferase) domain 1"/>
    <property type="match status" value="1"/>
</dbReference>
<feature type="region of interest" description="Disordered" evidence="3">
    <location>
        <begin position="441"/>
        <end position="461"/>
    </location>
</feature>
<reference evidence="6 7" key="1">
    <citation type="journal article" date="2023" name="Life. Sci Alliance">
        <title>Evolutionary insights into 3D genome organization and epigenetic landscape of Vigna mungo.</title>
        <authorList>
            <person name="Junaid A."/>
            <person name="Singh B."/>
            <person name="Bhatia S."/>
        </authorList>
    </citation>
    <scope>NUCLEOTIDE SEQUENCE [LARGE SCALE GENOMIC DNA]</scope>
    <source>
        <strain evidence="6">Urdbean</strain>
    </source>
</reference>
<dbReference type="SUPFAM" id="SSF56112">
    <property type="entry name" value="Protein kinase-like (PK-like)"/>
    <property type="match status" value="1"/>
</dbReference>
<dbReference type="AlphaFoldDB" id="A0AAQ3RL39"/>
<name>A0AAQ3RL39_VIGMU</name>
<accession>A0AAQ3RL39</accession>
<sequence>MMIPMAAIFCMLALLLSCLISGTRAEYNIKYCYQKKGNYTINSTFQNNLNTILSTLSSHTEINYGFYNFSYGQNSDKVNVIGLCRGDVKPDECRGCLKDSAVTITQLCPNQREALLWFNTVKCLLHYSNRPIFGVMETYPGFKMTNTNNVMESDNFNQAVSNLMRNLTVVAASGDSRRKYATGRAIASNFTTVYVYGLVQCTPDLSEKDCSLCLESAISEIPSCCVNTIESILVRPSCNIRFRNDIFYDQTPKLDPDVTAPSPSPPSPLSYTSPEGSNNTLFKEEESKKNSSRQVPTTHGYMAPEYIMHGQFSVKSDIFSFGVLLLEIVSGQKNSSFRRGENVEDLLSFAWRKWREGTAVNIVDPSLNNNSIINEVMRCIHIGLLCVQENLTDRPTMATVMLMLSSYSLSLPIPSEPAFYAHSTTRSLPATLSWGHSSRATTNKSALDSENENSITELYPR</sequence>
<evidence type="ECO:0000313" key="6">
    <source>
        <dbReference type="EMBL" id="WVY96927.1"/>
    </source>
</evidence>
<dbReference type="Proteomes" id="UP001374535">
    <property type="component" value="Chromosome 9"/>
</dbReference>
<keyword evidence="1 4" id="KW-0732">Signal</keyword>
<feature type="domain" description="Gnk2-homologous" evidence="5">
    <location>
        <begin position="138"/>
        <end position="247"/>
    </location>
</feature>
<evidence type="ECO:0000256" key="1">
    <source>
        <dbReference type="ARBA" id="ARBA00022729"/>
    </source>
</evidence>
<evidence type="ECO:0000256" key="3">
    <source>
        <dbReference type="SAM" id="MobiDB-lite"/>
    </source>
</evidence>
<dbReference type="InterPro" id="IPR001245">
    <property type="entry name" value="Ser-Thr/Tyr_kinase_cat_dom"/>
</dbReference>
<dbReference type="PROSITE" id="PS51473">
    <property type="entry name" value="GNK2"/>
    <property type="match status" value="2"/>
</dbReference>
<evidence type="ECO:0000259" key="5">
    <source>
        <dbReference type="PROSITE" id="PS51473"/>
    </source>
</evidence>
<dbReference type="Pfam" id="PF07714">
    <property type="entry name" value="PK_Tyr_Ser-Thr"/>
    <property type="match status" value="1"/>
</dbReference>
<dbReference type="FunFam" id="3.30.430.20:FF:000003">
    <property type="entry name" value="Cysteine-rich RLK (RECEPTOR-like protein kinase) 10"/>
    <property type="match status" value="1"/>
</dbReference>
<dbReference type="Pfam" id="PF01657">
    <property type="entry name" value="Stress-antifung"/>
    <property type="match status" value="2"/>
</dbReference>
<dbReference type="CDD" id="cd23509">
    <property type="entry name" value="Gnk2-like"/>
    <property type="match status" value="2"/>
</dbReference>
<evidence type="ECO:0000313" key="7">
    <source>
        <dbReference type="Proteomes" id="UP001374535"/>
    </source>
</evidence>
<dbReference type="FunFam" id="3.30.430.20:FF:000002">
    <property type="entry name" value="Cysteine-rich receptor-like protein kinase 10"/>
    <property type="match status" value="1"/>
</dbReference>
<dbReference type="InterPro" id="IPR011009">
    <property type="entry name" value="Kinase-like_dom_sf"/>
</dbReference>
<dbReference type="PANTHER" id="PTHR32099">
    <property type="entry name" value="CYSTEINE-RICH REPEAT SECRETORY PROTEIN"/>
    <property type="match status" value="1"/>
</dbReference>
<dbReference type="GO" id="GO:0004672">
    <property type="term" value="F:protein kinase activity"/>
    <property type="evidence" value="ECO:0007669"/>
    <property type="project" value="InterPro"/>
</dbReference>
<proteinExistence type="predicted"/>
<keyword evidence="7" id="KW-1185">Reference proteome</keyword>
<dbReference type="InterPro" id="IPR038408">
    <property type="entry name" value="GNK2_sf"/>
</dbReference>
<protein>
    <recommendedName>
        <fullName evidence="5">Gnk2-homologous domain-containing protein</fullName>
    </recommendedName>
</protein>
<gene>
    <name evidence="6" type="ORF">V8G54_029078</name>
</gene>
<feature type="signal peptide" evidence="4">
    <location>
        <begin position="1"/>
        <end position="25"/>
    </location>
</feature>
<keyword evidence="2" id="KW-0677">Repeat</keyword>
<dbReference type="FunFam" id="1.10.510.10:FF:001710">
    <property type="entry name" value="Os07g0555700 protein"/>
    <property type="match status" value="1"/>
</dbReference>
<feature type="chain" id="PRO_5042988020" description="Gnk2-homologous domain-containing protein" evidence="4">
    <location>
        <begin position="26"/>
        <end position="461"/>
    </location>
</feature>
<evidence type="ECO:0000256" key="4">
    <source>
        <dbReference type="SAM" id="SignalP"/>
    </source>
</evidence>